<accession>A0A9P8YD90</accession>
<name>A0A9P8YD90_9PEZI</name>
<evidence type="ECO:0000313" key="1">
    <source>
        <dbReference type="EMBL" id="KAH7035904.1"/>
    </source>
</evidence>
<organism evidence="1 2">
    <name type="scientific">Microdochium trichocladiopsis</name>
    <dbReference type="NCBI Taxonomy" id="1682393"/>
    <lineage>
        <taxon>Eukaryota</taxon>
        <taxon>Fungi</taxon>
        <taxon>Dikarya</taxon>
        <taxon>Ascomycota</taxon>
        <taxon>Pezizomycotina</taxon>
        <taxon>Sordariomycetes</taxon>
        <taxon>Xylariomycetidae</taxon>
        <taxon>Xylariales</taxon>
        <taxon>Microdochiaceae</taxon>
        <taxon>Microdochium</taxon>
    </lineage>
</organism>
<dbReference type="EMBL" id="JAGTJQ010000003">
    <property type="protein sequence ID" value="KAH7035904.1"/>
    <property type="molecule type" value="Genomic_DNA"/>
</dbReference>
<comment type="caution">
    <text evidence="1">The sequence shown here is derived from an EMBL/GenBank/DDBJ whole genome shotgun (WGS) entry which is preliminary data.</text>
</comment>
<dbReference type="RefSeq" id="XP_046015997.1">
    <property type="nucleotide sequence ID" value="XM_046160917.1"/>
</dbReference>
<dbReference type="Proteomes" id="UP000756346">
    <property type="component" value="Unassembled WGS sequence"/>
</dbReference>
<dbReference type="GeneID" id="70190463"/>
<keyword evidence="2" id="KW-1185">Reference proteome</keyword>
<sequence>MFPQAVRRLLPQTPELRVELPTLNTKVDDYNQNYVSDPWDAKWKSVSTIGLRDLARKHLEAPRRAGLVWLLLRRGGPNFQAIVDGLNEFEAVDLDGNAAGVQQYFAKTGLPGEKRIVSKGVFNTWWNSADIFTQLLHGGRDAGTGVDRVIFGLEKTAFYDHEWTRTAAGEIAQWVESNGVSRTIAGISDSPW</sequence>
<dbReference type="AlphaFoldDB" id="A0A9P8YD90"/>
<evidence type="ECO:0000313" key="2">
    <source>
        <dbReference type="Proteomes" id="UP000756346"/>
    </source>
</evidence>
<protein>
    <submittedName>
        <fullName evidence="1">Uncharacterized protein</fullName>
    </submittedName>
</protein>
<gene>
    <name evidence="1" type="ORF">B0I36DRAFT_382520</name>
</gene>
<dbReference type="OrthoDB" id="4907280at2759"/>
<reference evidence="1" key="1">
    <citation type="journal article" date="2021" name="Nat. Commun.">
        <title>Genetic determinants of endophytism in the Arabidopsis root mycobiome.</title>
        <authorList>
            <person name="Mesny F."/>
            <person name="Miyauchi S."/>
            <person name="Thiergart T."/>
            <person name="Pickel B."/>
            <person name="Atanasova L."/>
            <person name="Karlsson M."/>
            <person name="Huettel B."/>
            <person name="Barry K.W."/>
            <person name="Haridas S."/>
            <person name="Chen C."/>
            <person name="Bauer D."/>
            <person name="Andreopoulos W."/>
            <person name="Pangilinan J."/>
            <person name="LaButti K."/>
            <person name="Riley R."/>
            <person name="Lipzen A."/>
            <person name="Clum A."/>
            <person name="Drula E."/>
            <person name="Henrissat B."/>
            <person name="Kohler A."/>
            <person name="Grigoriev I.V."/>
            <person name="Martin F.M."/>
            <person name="Hacquard S."/>
        </authorList>
    </citation>
    <scope>NUCLEOTIDE SEQUENCE</scope>
    <source>
        <strain evidence="1">MPI-CAGE-CH-0230</strain>
    </source>
</reference>
<proteinExistence type="predicted"/>